<dbReference type="Pfam" id="PF03819">
    <property type="entry name" value="MazG"/>
    <property type="match status" value="2"/>
</dbReference>
<dbReference type="InterPro" id="IPR048011">
    <property type="entry name" value="NTP-PPase_MazG-like_C"/>
</dbReference>
<dbReference type="AlphaFoldDB" id="A0A2A9HIW2"/>
<dbReference type="GO" id="GO:0046081">
    <property type="term" value="P:dUTP catabolic process"/>
    <property type="evidence" value="ECO:0007669"/>
    <property type="project" value="TreeGrafter"/>
</dbReference>
<dbReference type="InterPro" id="IPR048015">
    <property type="entry name" value="NTP-PPase_MazG-like_N"/>
</dbReference>
<dbReference type="InterPro" id="IPR014777">
    <property type="entry name" value="4pyrrole_Mease_sub1"/>
</dbReference>
<dbReference type="Proteomes" id="UP000223071">
    <property type="component" value="Unassembled WGS sequence"/>
</dbReference>
<reference evidence="3 4" key="1">
    <citation type="submission" date="2017-09" db="EMBL/GenBank/DDBJ databases">
        <title>Sequencing the genomes of two abundant thermophiles in Great Basin hot springs: Thermocrinis jamiesonii and novel Chloroflexi Thermoflexus hugenholtzii.</title>
        <authorList>
            <person name="Hedlund B."/>
        </authorList>
    </citation>
    <scope>NUCLEOTIDE SEQUENCE [LARGE SCALE GENOMIC DNA]</scope>
    <source>
        <strain evidence="3 4">G233</strain>
    </source>
</reference>
<accession>A0A2A9HIW2</accession>
<feature type="domain" description="NTP pyrophosphohydrolase MazG-like" evidence="2">
    <location>
        <begin position="389"/>
        <end position="443"/>
    </location>
</feature>
<dbReference type="SUPFAM" id="SSF53790">
    <property type="entry name" value="Tetrapyrrole methylase"/>
    <property type="match status" value="1"/>
</dbReference>
<name>A0A2A9HIW2_TEPT2</name>
<dbReference type="GO" id="GO:0032259">
    <property type="term" value="P:methylation"/>
    <property type="evidence" value="ECO:0007669"/>
    <property type="project" value="UniProtKB-KW"/>
</dbReference>
<dbReference type="GO" id="GO:0046076">
    <property type="term" value="P:dTTP catabolic process"/>
    <property type="evidence" value="ECO:0007669"/>
    <property type="project" value="TreeGrafter"/>
</dbReference>
<dbReference type="GO" id="GO:0046061">
    <property type="term" value="P:dATP catabolic process"/>
    <property type="evidence" value="ECO:0007669"/>
    <property type="project" value="TreeGrafter"/>
</dbReference>
<gene>
    <name evidence="3" type="ORF">A9A59_2335</name>
</gene>
<feature type="domain" description="Tetrapyrrole methylase" evidence="1">
    <location>
        <begin position="8"/>
        <end position="206"/>
    </location>
</feature>
<dbReference type="GO" id="GO:0006203">
    <property type="term" value="P:dGTP catabolic process"/>
    <property type="evidence" value="ECO:0007669"/>
    <property type="project" value="TreeGrafter"/>
</dbReference>
<dbReference type="InterPro" id="IPR000878">
    <property type="entry name" value="4pyrrol_Mease"/>
</dbReference>
<dbReference type="EMBL" id="PDJQ01000001">
    <property type="protein sequence ID" value="PFG75070.1"/>
    <property type="molecule type" value="Genomic_DNA"/>
</dbReference>
<dbReference type="CDD" id="cd11723">
    <property type="entry name" value="YabN_N_like"/>
    <property type="match status" value="1"/>
</dbReference>
<evidence type="ECO:0000313" key="3">
    <source>
        <dbReference type="EMBL" id="PFG75070.1"/>
    </source>
</evidence>
<dbReference type="GO" id="GO:0047429">
    <property type="term" value="F:nucleoside triphosphate diphosphatase activity"/>
    <property type="evidence" value="ECO:0007669"/>
    <property type="project" value="InterPro"/>
</dbReference>
<keyword evidence="3" id="KW-0489">Methyltransferase</keyword>
<dbReference type="NCBIfam" id="NF007113">
    <property type="entry name" value="PRK09562.1"/>
    <property type="match status" value="1"/>
</dbReference>
<keyword evidence="4" id="KW-1185">Reference proteome</keyword>
<evidence type="ECO:0000259" key="2">
    <source>
        <dbReference type="Pfam" id="PF03819"/>
    </source>
</evidence>
<dbReference type="CDD" id="cd11529">
    <property type="entry name" value="NTP-PPase_MazG_Cterm"/>
    <property type="match status" value="1"/>
</dbReference>
<dbReference type="InterPro" id="IPR004518">
    <property type="entry name" value="MazG-like_dom"/>
</dbReference>
<dbReference type="Gene3D" id="3.40.1010.10">
    <property type="entry name" value="Cobalt-precorrin-4 Transmethylase, Domain 1"/>
    <property type="match status" value="1"/>
</dbReference>
<dbReference type="PANTHER" id="PTHR30522:SF0">
    <property type="entry name" value="NUCLEOSIDE TRIPHOSPHATE PYROPHOSPHOHYDROLASE"/>
    <property type="match status" value="1"/>
</dbReference>
<dbReference type="FunFam" id="1.10.287.1080:FF:000001">
    <property type="entry name" value="Nucleoside triphosphate pyrophosphohydrolase"/>
    <property type="match status" value="1"/>
</dbReference>
<feature type="domain" description="NTP pyrophosphohydrolase MazG-like" evidence="2">
    <location>
        <begin position="252"/>
        <end position="325"/>
    </location>
</feature>
<sequence length="480" mass="52603">MMDGGEVRVHIVGLGPGDAGLLTRDAERLLGSGLPVILRTRHHPTVAALTFAGRVTDCDDLYATGGRFEEVYAAVAERVVGAAEVGPVVFAVPGHPLVAEQSVQAVLALAAERGLGVRVYPGVSFVDAALPALGIDGADLQVCDAHAVRVDTWRPALIGQVYSRDIASELKLRLLEWYPADHRVRVCSRLGTEAARVEELPLAELDHRPFGYLDAVFVPPLEPVDDVRRFDGLEYVVRRLHAPDGCPWDREQTHATLRPHLLEEAYEALEAIDRGDPAALEEELGDLLLQVLMHAAVAEREGEFVLGDVFEQITRKLVRRHPHVFGEEEAHTAEEVYRNWEALKQAEKPRTSILDGVPRTLPALAASQAIQGRARRVGFDWPDIDGPLEKLREEIGELARAGDGAAREEEFGDILFTLVNIADRLGVNAEQALRGANEKFRERFGAVERLAAARGLDLRELDLEALDRLWEEAKAGGGAL</sequence>
<dbReference type="CDD" id="cd11528">
    <property type="entry name" value="NTP-PPase_MazG_Nterm"/>
    <property type="match status" value="1"/>
</dbReference>
<comment type="caution">
    <text evidence="3">The sequence shown here is derived from an EMBL/GenBank/DDBJ whole genome shotgun (WGS) entry which is preliminary data.</text>
</comment>
<dbReference type="InterPro" id="IPR011551">
    <property type="entry name" value="NTP_PyrPHydrolase_MazG"/>
</dbReference>
<dbReference type="PANTHER" id="PTHR30522">
    <property type="entry name" value="NUCLEOSIDE TRIPHOSPHATE PYROPHOSPHOHYDROLASE"/>
    <property type="match status" value="1"/>
</dbReference>
<keyword evidence="3" id="KW-0808">Transferase</keyword>
<dbReference type="Pfam" id="PF00590">
    <property type="entry name" value="TP_methylase"/>
    <property type="match status" value="1"/>
</dbReference>
<dbReference type="NCBIfam" id="TIGR00444">
    <property type="entry name" value="mazG"/>
    <property type="match status" value="1"/>
</dbReference>
<dbReference type="GO" id="GO:0046047">
    <property type="term" value="P:TTP catabolic process"/>
    <property type="evidence" value="ECO:0007669"/>
    <property type="project" value="TreeGrafter"/>
</dbReference>
<proteinExistence type="predicted"/>
<dbReference type="Gene3D" id="1.10.287.1080">
    <property type="entry name" value="MazG-like"/>
    <property type="match status" value="2"/>
</dbReference>
<dbReference type="GO" id="GO:0006950">
    <property type="term" value="P:response to stress"/>
    <property type="evidence" value="ECO:0007669"/>
    <property type="project" value="UniProtKB-ARBA"/>
</dbReference>
<organism evidence="3 4">
    <name type="scientific">Tepidiforma thermophila (strain KCTC 52669 / CGMCC 1.13589 / G233)</name>
    <dbReference type="NCBI Taxonomy" id="2761530"/>
    <lineage>
        <taxon>Bacteria</taxon>
        <taxon>Bacillati</taxon>
        <taxon>Chloroflexota</taxon>
        <taxon>Tepidiformia</taxon>
        <taxon>Tepidiformales</taxon>
        <taxon>Tepidiformaceae</taxon>
        <taxon>Tepidiforma</taxon>
    </lineage>
</organism>
<dbReference type="InterPro" id="IPR035013">
    <property type="entry name" value="YabN_N"/>
</dbReference>
<dbReference type="GO" id="GO:0008168">
    <property type="term" value="F:methyltransferase activity"/>
    <property type="evidence" value="ECO:0007669"/>
    <property type="project" value="UniProtKB-KW"/>
</dbReference>
<protein>
    <submittedName>
        <fullName evidence="3">Tetrapyrrole methylase family protein/MazG family protein</fullName>
    </submittedName>
</protein>
<dbReference type="InterPro" id="IPR035996">
    <property type="entry name" value="4pyrrol_Methylase_sf"/>
</dbReference>
<evidence type="ECO:0000259" key="1">
    <source>
        <dbReference type="Pfam" id="PF00590"/>
    </source>
</evidence>
<evidence type="ECO:0000313" key="4">
    <source>
        <dbReference type="Proteomes" id="UP000223071"/>
    </source>
</evidence>
<dbReference type="RefSeq" id="WP_098504411.1">
    <property type="nucleotide sequence ID" value="NZ_PDJQ01000001.1"/>
</dbReference>
<dbReference type="GO" id="GO:0046052">
    <property type="term" value="P:UTP catabolic process"/>
    <property type="evidence" value="ECO:0007669"/>
    <property type="project" value="TreeGrafter"/>
</dbReference>
<dbReference type="SUPFAM" id="SSF101386">
    <property type="entry name" value="all-alpha NTP pyrophosphatases"/>
    <property type="match status" value="2"/>
</dbReference>